<keyword evidence="1" id="KW-0812">Transmembrane</keyword>
<comment type="caution">
    <text evidence="2">The sequence shown here is derived from an EMBL/GenBank/DDBJ whole genome shotgun (WGS) entry which is preliminary data.</text>
</comment>
<feature type="transmembrane region" description="Helical" evidence="1">
    <location>
        <begin position="6"/>
        <end position="30"/>
    </location>
</feature>
<name>A0A150LZS8_9BACL</name>
<gene>
    <name evidence="2" type="ORF">B4119_2121</name>
</gene>
<proteinExistence type="predicted"/>
<dbReference type="Proteomes" id="UP000075455">
    <property type="component" value="Unassembled WGS sequence"/>
</dbReference>
<keyword evidence="1" id="KW-0472">Membrane</keyword>
<organism evidence="2 3">
    <name type="scientific">Saccharococcus caldoxylosilyticus</name>
    <dbReference type="NCBI Taxonomy" id="81408"/>
    <lineage>
        <taxon>Bacteria</taxon>
        <taxon>Bacillati</taxon>
        <taxon>Bacillota</taxon>
        <taxon>Bacilli</taxon>
        <taxon>Bacillales</taxon>
        <taxon>Anoxybacillaceae</taxon>
        <taxon>Saccharococcus</taxon>
    </lineage>
</organism>
<evidence type="ECO:0000313" key="2">
    <source>
        <dbReference type="EMBL" id="KYD17409.1"/>
    </source>
</evidence>
<sequence length="37" mass="4191">MVAKLSILFCFGDVIDPLSALFSCVVFRYFSIVSRFV</sequence>
<dbReference type="AlphaFoldDB" id="A0A150LZS8"/>
<protein>
    <submittedName>
        <fullName evidence="2">Uncharacterized protein</fullName>
    </submittedName>
</protein>
<dbReference type="STRING" id="81408.B4119_2121"/>
<evidence type="ECO:0000256" key="1">
    <source>
        <dbReference type="SAM" id="Phobius"/>
    </source>
</evidence>
<dbReference type="PATRIC" id="fig|81408.3.peg.2703"/>
<dbReference type="EMBL" id="LQYS01000026">
    <property type="protein sequence ID" value="KYD17409.1"/>
    <property type="molecule type" value="Genomic_DNA"/>
</dbReference>
<keyword evidence="1" id="KW-1133">Transmembrane helix</keyword>
<evidence type="ECO:0000313" key="3">
    <source>
        <dbReference type="Proteomes" id="UP000075455"/>
    </source>
</evidence>
<accession>A0A150LZS8</accession>
<reference evidence="2 3" key="1">
    <citation type="submission" date="2016-01" db="EMBL/GenBank/DDBJ databases">
        <title>Draft Genome Sequences of Seven Thermophilic Sporeformers Isolated from Foods.</title>
        <authorList>
            <person name="Berendsen E.M."/>
            <person name="Wells-Bennik M.H."/>
            <person name="Krawcyk A.O."/>
            <person name="De Jong A."/>
            <person name="Holsappel S."/>
            <person name="Eijlander R.T."/>
            <person name="Kuipers O.P."/>
        </authorList>
    </citation>
    <scope>NUCLEOTIDE SEQUENCE [LARGE SCALE GENOMIC DNA]</scope>
    <source>
        <strain evidence="2 3">B4119</strain>
    </source>
</reference>